<accession>A0A7J6SVC3</accession>
<comment type="caution">
    <text evidence="1">The sequence shown here is derived from an EMBL/GenBank/DDBJ whole genome shotgun (WGS) entry which is preliminary data.</text>
</comment>
<protein>
    <submittedName>
        <fullName evidence="1">Uncharacterized protein</fullName>
    </submittedName>
</protein>
<proteinExistence type="predicted"/>
<reference evidence="1 2" key="1">
    <citation type="submission" date="2020-04" db="EMBL/GenBank/DDBJ databases">
        <title>Perkinsus olseni comparative genomics.</title>
        <authorList>
            <person name="Bogema D.R."/>
        </authorList>
    </citation>
    <scope>NUCLEOTIDE SEQUENCE [LARGE SCALE GENOMIC DNA]</scope>
    <source>
        <strain evidence="1">ATCC PRA-205</strain>
    </source>
</reference>
<organism evidence="1 2">
    <name type="scientific">Perkinsus olseni</name>
    <name type="common">Perkinsus atlanticus</name>
    <dbReference type="NCBI Taxonomy" id="32597"/>
    <lineage>
        <taxon>Eukaryota</taxon>
        <taxon>Sar</taxon>
        <taxon>Alveolata</taxon>
        <taxon>Perkinsozoa</taxon>
        <taxon>Perkinsea</taxon>
        <taxon>Perkinsida</taxon>
        <taxon>Perkinsidae</taxon>
        <taxon>Perkinsus</taxon>
    </lineage>
</organism>
<dbReference type="EMBL" id="JABANM010011987">
    <property type="protein sequence ID" value="KAF4736773.1"/>
    <property type="molecule type" value="Genomic_DNA"/>
</dbReference>
<dbReference type="Proteomes" id="UP000574390">
    <property type="component" value="Unassembled WGS sequence"/>
</dbReference>
<evidence type="ECO:0000313" key="2">
    <source>
        <dbReference type="Proteomes" id="UP000574390"/>
    </source>
</evidence>
<gene>
    <name evidence="1" type="ORF">FOZ62_020057</name>
</gene>
<evidence type="ECO:0000313" key="1">
    <source>
        <dbReference type="EMBL" id="KAF4736773.1"/>
    </source>
</evidence>
<dbReference type="AlphaFoldDB" id="A0A7J6SVC3"/>
<sequence>MLHSQAGMLKRLVQRAVRIESVMPVAISVHHGTCQRLLTDIVLIEIMSQGDRNDMIAAADFDFQAIYEKGMNPRWVNLYYSIEDDEAVPPQVNDEPLDSDRTEQYRYGGRILVSASVERSEDPQSSVVTCDAPREPETKEHVVWIDVYEAAFTPEFYDEVQAQEVFVEFTFGTHAIRTPARELDGLSAIFEEEGRLRPFQV</sequence>
<name>A0A7J6SVC3_PEROL</name>
<feature type="non-terminal residue" evidence="1">
    <location>
        <position position="1"/>
    </location>
</feature>